<accession>A0ABQ5BEN1</accession>
<organism evidence="2 3">
    <name type="scientific">Tanacetum coccineum</name>
    <dbReference type="NCBI Taxonomy" id="301880"/>
    <lineage>
        <taxon>Eukaryota</taxon>
        <taxon>Viridiplantae</taxon>
        <taxon>Streptophyta</taxon>
        <taxon>Embryophyta</taxon>
        <taxon>Tracheophyta</taxon>
        <taxon>Spermatophyta</taxon>
        <taxon>Magnoliopsida</taxon>
        <taxon>eudicotyledons</taxon>
        <taxon>Gunneridae</taxon>
        <taxon>Pentapetalae</taxon>
        <taxon>asterids</taxon>
        <taxon>campanulids</taxon>
        <taxon>Asterales</taxon>
        <taxon>Asteraceae</taxon>
        <taxon>Asteroideae</taxon>
        <taxon>Anthemideae</taxon>
        <taxon>Anthemidinae</taxon>
        <taxon>Tanacetum</taxon>
    </lineage>
</organism>
<gene>
    <name evidence="2" type="ORF">Tco_0859334</name>
</gene>
<feature type="compositionally biased region" description="Polar residues" evidence="1">
    <location>
        <begin position="1"/>
        <end position="15"/>
    </location>
</feature>
<reference evidence="2" key="1">
    <citation type="journal article" date="2022" name="Int. J. Mol. Sci.">
        <title>Draft Genome of Tanacetum Coccineum: Genomic Comparison of Closely Related Tanacetum-Family Plants.</title>
        <authorList>
            <person name="Yamashiro T."/>
            <person name="Shiraishi A."/>
            <person name="Nakayama K."/>
            <person name="Satake H."/>
        </authorList>
    </citation>
    <scope>NUCLEOTIDE SEQUENCE</scope>
</reference>
<name>A0ABQ5BEN1_9ASTR</name>
<comment type="caution">
    <text evidence="2">The sequence shown here is derived from an EMBL/GenBank/DDBJ whole genome shotgun (WGS) entry which is preliminary data.</text>
</comment>
<evidence type="ECO:0000256" key="1">
    <source>
        <dbReference type="SAM" id="MobiDB-lite"/>
    </source>
</evidence>
<feature type="region of interest" description="Disordered" evidence="1">
    <location>
        <begin position="1"/>
        <end position="20"/>
    </location>
</feature>
<proteinExistence type="predicted"/>
<dbReference type="Proteomes" id="UP001151760">
    <property type="component" value="Unassembled WGS sequence"/>
</dbReference>
<dbReference type="EMBL" id="BQNB010013136">
    <property type="protein sequence ID" value="GJT12292.1"/>
    <property type="molecule type" value="Genomic_DNA"/>
</dbReference>
<evidence type="ECO:0000313" key="2">
    <source>
        <dbReference type="EMBL" id="GJT12292.1"/>
    </source>
</evidence>
<protein>
    <submittedName>
        <fullName evidence="2">Uncharacterized protein</fullName>
    </submittedName>
</protein>
<keyword evidence="3" id="KW-1185">Reference proteome</keyword>
<evidence type="ECO:0000313" key="3">
    <source>
        <dbReference type="Proteomes" id="UP001151760"/>
    </source>
</evidence>
<sequence length="209" mass="22687">MTTSITEHQPISLSPPSAGERLARCMAPPAHSPPLLPSSGCPTQIQTLRIASTQALIDAVTAALPPPSLPPLPPSLSDHHPVDRLEDIPRVLAASPARGCHMSTLCSRYEIGESSTARPARGQGIDYGFVSTVDAEERRQGIRDVGYGIRDTWVDPAEAIPEIAPMTVEEVNTRVVGLAELHERDTQDLYARPEDHKDGWSQIIHSDRE</sequence>
<reference evidence="2" key="2">
    <citation type="submission" date="2022-01" db="EMBL/GenBank/DDBJ databases">
        <authorList>
            <person name="Yamashiro T."/>
            <person name="Shiraishi A."/>
            <person name="Satake H."/>
            <person name="Nakayama K."/>
        </authorList>
    </citation>
    <scope>NUCLEOTIDE SEQUENCE</scope>
</reference>